<feature type="domain" description="Solute-binding protein family 3/N-terminal" evidence="3">
    <location>
        <begin position="68"/>
        <end position="301"/>
    </location>
</feature>
<keyword evidence="6" id="KW-1185">Reference proteome</keyword>
<evidence type="ECO:0000313" key="4">
    <source>
        <dbReference type="EMBL" id="MBB6564728.1"/>
    </source>
</evidence>
<evidence type="ECO:0000313" key="7">
    <source>
        <dbReference type="Proteomes" id="UP000553957"/>
    </source>
</evidence>
<dbReference type="InterPro" id="IPR001638">
    <property type="entry name" value="Solute-binding_3/MltF_N"/>
</dbReference>
<proteinExistence type="predicted"/>
<dbReference type="Pfam" id="PF00497">
    <property type="entry name" value="SBP_bac_3"/>
    <property type="match status" value="1"/>
</dbReference>
<dbReference type="CDD" id="cd01004">
    <property type="entry name" value="PBP2_MidA_like"/>
    <property type="match status" value="1"/>
</dbReference>
<dbReference type="SUPFAM" id="SSF53850">
    <property type="entry name" value="Periplasmic binding protein-like II"/>
    <property type="match status" value="1"/>
</dbReference>
<comment type="caution">
    <text evidence="5">The sequence shown here is derived from an EMBL/GenBank/DDBJ whole genome shotgun (WGS) entry which is preliminary data.</text>
</comment>
<dbReference type="RefSeq" id="WP_171674914.1">
    <property type="nucleotide sequence ID" value="NZ_BAAAGT010000006.1"/>
</dbReference>
<dbReference type="SMART" id="SM00062">
    <property type="entry name" value="PBPb"/>
    <property type="match status" value="1"/>
</dbReference>
<dbReference type="Gene3D" id="3.40.190.10">
    <property type="entry name" value="Periplasmic binding protein-like II"/>
    <property type="match status" value="2"/>
</dbReference>
<dbReference type="PANTHER" id="PTHR35936:SF17">
    <property type="entry name" value="ARGININE-BINDING EXTRACELLULAR PROTEIN ARTP"/>
    <property type="match status" value="1"/>
</dbReference>
<protein>
    <submittedName>
        <fullName evidence="5">ABC transporter substrate-binding protein</fullName>
    </submittedName>
    <submittedName>
        <fullName evidence="4">Polar amino acid transport system substrate-binding protein</fullName>
    </submittedName>
</protein>
<gene>
    <name evidence="4" type="ORF">HNR71_000365</name>
    <name evidence="5" type="ORF">HPO96_19470</name>
</gene>
<feature type="chain" id="PRO_5036217664" evidence="2">
    <location>
        <begin position="32"/>
        <end position="319"/>
    </location>
</feature>
<keyword evidence="1 2" id="KW-0732">Signal</keyword>
<evidence type="ECO:0000256" key="1">
    <source>
        <dbReference type="ARBA" id="ARBA00022729"/>
    </source>
</evidence>
<evidence type="ECO:0000256" key="2">
    <source>
        <dbReference type="SAM" id="SignalP"/>
    </source>
</evidence>
<reference evidence="5 6" key="1">
    <citation type="submission" date="2020-05" db="EMBL/GenBank/DDBJ databases">
        <title>Genome sequence of Kribbella sandramycini ATCC 39419.</title>
        <authorList>
            <person name="Maclea K.S."/>
            <person name="Fair J.L."/>
        </authorList>
    </citation>
    <scope>NUCLEOTIDE SEQUENCE [LARGE SCALE GENOMIC DNA]</scope>
    <source>
        <strain evidence="5 6">ATCC 39419</strain>
    </source>
</reference>
<evidence type="ECO:0000313" key="6">
    <source>
        <dbReference type="Proteomes" id="UP000534306"/>
    </source>
</evidence>
<evidence type="ECO:0000313" key="5">
    <source>
        <dbReference type="EMBL" id="NOL42430.1"/>
    </source>
</evidence>
<dbReference type="Proteomes" id="UP000553957">
    <property type="component" value="Unassembled WGS sequence"/>
</dbReference>
<organism evidence="5 6">
    <name type="scientific">Kribbella sandramycini</name>
    <dbReference type="NCBI Taxonomy" id="60450"/>
    <lineage>
        <taxon>Bacteria</taxon>
        <taxon>Bacillati</taxon>
        <taxon>Actinomycetota</taxon>
        <taxon>Actinomycetes</taxon>
        <taxon>Propionibacteriales</taxon>
        <taxon>Kribbellaceae</taxon>
        <taxon>Kribbella</taxon>
    </lineage>
</organism>
<evidence type="ECO:0000259" key="3">
    <source>
        <dbReference type="SMART" id="SM00062"/>
    </source>
</evidence>
<accession>A0A7Y4L159</accession>
<dbReference type="PROSITE" id="PS51257">
    <property type="entry name" value="PROKAR_LIPOPROTEIN"/>
    <property type="match status" value="1"/>
</dbReference>
<dbReference type="AlphaFoldDB" id="A0A7Y4L159"/>
<feature type="signal peptide" evidence="2">
    <location>
        <begin position="1"/>
        <end position="31"/>
    </location>
</feature>
<dbReference type="PANTHER" id="PTHR35936">
    <property type="entry name" value="MEMBRANE-BOUND LYTIC MUREIN TRANSGLYCOSYLASE F"/>
    <property type="match status" value="1"/>
</dbReference>
<name>A0A7Y4L159_9ACTN</name>
<dbReference type="EMBL" id="JABJRC010000004">
    <property type="protein sequence ID" value="NOL42430.1"/>
    <property type="molecule type" value="Genomic_DNA"/>
</dbReference>
<reference evidence="4 7" key="2">
    <citation type="submission" date="2020-08" db="EMBL/GenBank/DDBJ databases">
        <title>Sequencing the genomes of 1000 actinobacteria strains.</title>
        <authorList>
            <person name="Klenk H.-P."/>
        </authorList>
    </citation>
    <scope>NUCLEOTIDE SEQUENCE [LARGE SCALE GENOMIC DNA]</scope>
    <source>
        <strain evidence="4 7">DSM 15626</strain>
    </source>
</reference>
<sequence>MKRSPLLAVTAAAGALLLVLAGCGAEPTASAAGGDTGVNTSAEQNRITTTKNDAAAALLPAKVRDRGTLLIGGGYGSGTVPLGFYADDNKTPIGLEVDIAHLVAGALGLTPEIDVTSWENLFVGLDSAKYDVGFSNITVTEKRKQKYDFATYRKDDIAFEAKKGGSWRVTGGKDIAGKTIAVGSGTNQEKILIDWNEANIKAGLPAATIKYFQQNTDTYLALASGRIDGYLGPNPSIAYHIKTSGETESIGKFSGAGPTLQGLIAATTKKDSGLVQAYQAALNAVIADGSYAKVLERWNVATESVAKSEINPPGLPITS</sequence>
<dbReference type="Proteomes" id="UP000534306">
    <property type="component" value="Unassembled WGS sequence"/>
</dbReference>
<dbReference type="EMBL" id="JACHKF010000001">
    <property type="protein sequence ID" value="MBB6564728.1"/>
    <property type="molecule type" value="Genomic_DNA"/>
</dbReference>